<evidence type="ECO:0000256" key="1">
    <source>
        <dbReference type="ARBA" id="ARBA00004479"/>
    </source>
</evidence>
<dbReference type="PANTHER" id="PTHR48063:SF90">
    <property type="entry name" value="OS11G0565920 PROTEIN"/>
    <property type="match status" value="1"/>
</dbReference>
<reference evidence="8" key="2">
    <citation type="submission" date="2015-03" db="UniProtKB">
        <authorList>
            <consortium name="EnsemblPlants"/>
        </authorList>
    </citation>
    <scope>IDENTIFICATION</scope>
</reference>
<keyword evidence="5 7" id="KW-0472">Membrane</keyword>
<dbReference type="EnsemblPlants" id="OBART11G17220.1">
    <property type="protein sequence ID" value="OBART11G17220.1"/>
    <property type="gene ID" value="OBART11G17220"/>
</dbReference>
<dbReference type="Proteomes" id="UP000026960">
    <property type="component" value="Chromosome 11"/>
</dbReference>
<organism evidence="8">
    <name type="scientific">Oryza barthii</name>
    <dbReference type="NCBI Taxonomy" id="65489"/>
    <lineage>
        <taxon>Eukaryota</taxon>
        <taxon>Viridiplantae</taxon>
        <taxon>Streptophyta</taxon>
        <taxon>Embryophyta</taxon>
        <taxon>Tracheophyta</taxon>
        <taxon>Spermatophyta</taxon>
        <taxon>Magnoliopsida</taxon>
        <taxon>Liliopsida</taxon>
        <taxon>Poales</taxon>
        <taxon>Poaceae</taxon>
        <taxon>BOP clade</taxon>
        <taxon>Oryzoideae</taxon>
        <taxon>Oryzeae</taxon>
        <taxon>Oryzinae</taxon>
        <taxon>Oryza</taxon>
    </lineage>
</organism>
<dbReference type="Pfam" id="PF00560">
    <property type="entry name" value="LRR_1"/>
    <property type="match status" value="4"/>
</dbReference>
<dbReference type="PANTHER" id="PTHR48063">
    <property type="entry name" value="LRR RECEPTOR-LIKE KINASE"/>
    <property type="match status" value="1"/>
</dbReference>
<evidence type="ECO:0000313" key="8">
    <source>
        <dbReference type="EnsemblPlants" id="OBART11G17220.1"/>
    </source>
</evidence>
<dbReference type="GO" id="GO:0016020">
    <property type="term" value="C:membrane"/>
    <property type="evidence" value="ECO:0007669"/>
    <property type="project" value="UniProtKB-SubCell"/>
</dbReference>
<dbReference type="AlphaFoldDB" id="A0A0D3HN41"/>
<dbReference type="STRING" id="65489.A0A0D3HN41"/>
<keyword evidence="3" id="KW-0732">Signal</keyword>
<evidence type="ECO:0000313" key="9">
    <source>
        <dbReference type="Proteomes" id="UP000026960"/>
    </source>
</evidence>
<keyword evidence="9" id="KW-1185">Reference proteome</keyword>
<dbReference type="Gene3D" id="3.80.10.10">
    <property type="entry name" value="Ribonuclease Inhibitor"/>
    <property type="match status" value="1"/>
</dbReference>
<keyword evidence="2 7" id="KW-0812">Transmembrane</keyword>
<feature type="transmembrane region" description="Helical" evidence="7">
    <location>
        <begin position="208"/>
        <end position="231"/>
    </location>
</feature>
<comment type="subcellular location">
    <subcellularLocation>
        <location evidence="1">Membrane</location>
        <topology evidence="1">Single-pass type I membrane protein</topology>
    </subcellularLocation>
</comment>
<sequence>MWISNLVRLRFLKLSYNKFDGHIPTNITDLSQLYHLNLAANSLSGVIPWQLSNLEAMTKRKSMLRKLPNNYSRGVDRYLSRFKHMVGELSVTTKRQDLKYQGFALLGIVTIDLSSNYLTESLDLSENKLSGEIPSSISKLTYLSTLNLSYNNLIGRIPSGGQLDTLYNNNPSMYDGNAGLCGDILKKKCPGNDASNDYGSYKDHYELLYLRFGLVIGFVLGLWVVFLTLLFKKSWRIAYFRLFDKIMY</sequence>
<dbReference type="Gramene" id="OBART11G17220.1">
    <property type="protein sequence ID" value="OBART11G17220.1"/>
    <property type="gene ID" value="OBART11G17220"/>
</dbReference>
<name>A0A0D3HN41_9ORYZ</name>
<dbReference type="PRINTS" id="PR00019">
    <property type="entry name" value="LEURICHRPT"/>
</dbReference>
<dbReference type="InterPro" id="IPR001611">
    <property type="entry name" value="Leu-rich_rpt"/>
</dbReference>
<proteinExistence type="predicted"/>
<evidence type="ECO:0000256" key="4">
    <source>
        <dbReference type="ARBA" id="ARBA00022989"/>
    </source>
</evidence>
<evidence type="ECO:0000256" key="5">
    <source>
        <dbReference type="ARBA" id="ARBA00023136"/>
    </source>
</evidence>
<dbReference type="InterPro" id="IPR046956">
    <property type="entry name" value="RLP23-like"/>
</dbReference>
<evidence type="ECO:0008006" key="10">
    <source>
        <dbReference type="Google" id="ProtNLM"/>
    </source>
</evidence>
<dbReference type="PaxDb" id="65489-OBART11G17220.1"/>
<protein>
    <recommendedName>
        <fullName evidence="10">Leucine-rich repeat-containing N-terminal plant-type domain-containing protein</fullName>
    </recommendedName>
</protein>
<evidence type="ECO:0000256" key="6">
    <source>
        <dbReference type="ARBA" id="ARBA00023180"/>
    </source>
</evidence>
<accession>A0A0D3HN41</accession>
<evidence type="ECO:0000256" key="2">
    <source>
        <dbReference type="ARBA" id="ARBA00022692"/>
    </source>
</evidence>
<evidence type="ECO:0000256" key="3">
    <source>
        <dbReference type="ARBA" id="ARBA00022729"/>
    </source>
</evidence>
<keyword evidence="4 7" id="KW-1133">Transmembrane helix</keyword>
<dbReference type="HOGENOM" id="CLU_000288_18_11_1"/>
<dbReference type="SUPFAM" id="SSF52058">
    <property type="entry name" value="L domain-like"/>
    <property type="match status" value="1"/>
</dbReference>
<dbReference type="eggNOG" id="KOG0619">
    <property type="taxonomic scope" value="Eukaryota"/>
</dbReference>
<dbReference type="InterPro" id="IPR032675">
    <property type="entry name" value="LRR_dom_sf"/>
</dbReference>
<evidence type="ECO:0000256" key="7">
    <source>
        <dbReference type="SAM" id="Phobius"/>
    </source>
</evidence>
<reference evidence="8" key="1">
    <citation type="journal article" date="2009" name="Rice">
        <title>De Novo Next Generation Sequencing of Plant Genomes.</title>
        <authorList>
            <person name="Rounsley S."/>
            <person name="Marri P.R."/>
            <person name="Yu Y."/>
            <person name="He R."/>
            <person name="Sisneros N."/>
            <person name="Goicoechea J.L."/>
            <person name="Lee S.J."/>
            <person name="Angelova A."/>
            <person name="Kudrna D."/>
            <person name="Luo M."/>
            <person name="Affourtit J."/>
            <person name="Desany B."/>
            <person name="Knight J."/>
            <person name="Niazi F."/>
            <person name="Egholm M."/>
            <person name="Wing R.A."/>
        </authorList>
    </citation>
    <scope>NUCLEOTIDE SEQUENCE [LARGE SCALE GENOMIC DNA]</scope>
    <source>
        <strain evidence="8">cv. IRGC 105608</strain>
    </source>
</reference>
<keyword evidence="6" id="KW-0325">Glycoprotein</keyword>